<dbReference type="InterPro" id="IPR005225">
    <property type="entry name" value="Small_GTP-bd"/>
</dbReference>
<dbReference type="PANTHER" id="PTHR42698:SF1">
    <property type="entry name" value="GTPASE ERA, MITOCHONDRIAL"/>
    <property type="match status" value="1"/>
</dbReference>
<dbReference type="PROSITE" id="PS51713">
    <property type="entry name" value="G_ERA"/>
    <property type="match status" value="1"/>
</dbReference>
<comment type="similarity">
    <text evidence="1 6 7">Belongs to the TRAFAC class TrmE-Era-EngA-EngB-Septin-like GTPase superfamily. Era GTPase family.</text>
</comment>
<dbReference type="InterPro" id="IPR004044">
    <property type="entry name" value="KH_dom_type_2"/>
</dbReference>
<dbReference type="InterPro" id="IPR005662">
    <property type="entry name" value="GTPase_Era-like"/>
</dbReference>
<feature type="domain" description="Era-type G" evidence="10">
    <location>
        <begin position="94"/>
        <end position="273"/>
    </location>
</feature>
<dbReference type="AlphaFoldDB" id="A0A8H7V2W3"/>
<keyword evidence="12" id="KW-1185">Reference proteome</keyword>
<dbReference type="Gene3D" id="3.30.300.20">
    <property type="match status" value="1"/>
</dbReference>
<name>A0A8H7V2W3_9FUNG</name>
<dbReference type="GO" id="GO:0019843">
    <property type="term" value="F:rRNA binding"/>
    <property type="evidence" value="ECO:0007669"/>
    <property type="project" value="TreeGrafter"/>
</dbReference>
<dbReference type="InterPro" id="IPR015946">
    <property type="entry name" value="KH_dom-like_a/b"/>
</dbReference>
<reference evidence="11" key="1">
    <citation type="submission" date="2020-12" db="EMBL/GenBank/DDBJ databases">
        <title>Metabolic potential, ecology and presence of endohyphal bacteria is reflected in genomic diversity of Mucoromycotina.</title>
        <authorList>
            <person name="Muszewska A."/>
            <person name="Okrasinska A."/>
            <person name="Steczkiewicz K."/>
            <person name="Drgas O."/>
            <person name="Orlowska M."/>
            <person name="Perlinska-Lenart U."/>
            <person name="Aleksandrzak-Piekarczyk T."/>
            <person name="Szatraj K."/>
            <person name="Zielenkiewicz U."/>
            <person name="Pilsyk S."/>
            <person name="Malc E."/>
            <person name="Mieczkowski P."/>
            <person name="Kruszewska J.S."/>
            <person name="Biernat P."/>
            <person name="Pawlowska J."/>
        </authorList>
    </citation>
    <scope>NUCLEOTIDE SEQUENCE</scope>
    <source>
        <strain evidence="11">WA0000017839</strain>
    </source>
</reference>
<evidence type="ECO:0000256" key="1">
    <source>
        <dbReference type="ARBA" id="ARBA00007921"/>
    </source>
</evidence>
<dbReference type="PROSITE" id="PS50823">
    <property type="entry name" value="KH_TYPE_2"/>
    <property type="match status" value="1"/>
</dbReference>
<dbReference type="InterPro" id="IPR009019">
    <property type="entry name" value="KH_sf_prok-type"/>
</dbReference>
<proteinExistence type="inferred from homology"/>
<dbReference type="EMBL" id="JAEPRD010000096">
    <property type="protein sequence ID" value="KAG2199434.1"/>
    <property type="molecule type" value="Genomic_DNA"/>
</dbReference>
<keyword evidence="2 6" id="KW-0547">Nucleotide-binding</keyword>
<dbReference type="GO" id="GO:0005525">
    <property type="term" value="F:GTP binding"/>
    <property type="evidence" value="ECO:0007669"/>
    <property type="project" value="UniProtKB-UniRule"/>
</dbReference>
<dbReference type="NCBIfam" id="NF000908">
    <property type="entry name" value="PRK00089.1"/>
    <property type="match status" value="1"/>
</dbReference>
<keyword evidence="3 5" id="KW-0694">RNA-binding</keyword>
<keyword evidence="4 6" id="KW-0342">GTP-binding</keyword>
<feature type="domain" description="KH type-2" evidence="9">
    <location>
        <begin position="301"/>
        <end position="378"/>
    </location>
</feature>
<evidence type="ECO:0000256" key="5">
    <source>
        <dbReference type="PROSITE-ProRule" id="PRU00118"/>
    </source>
</evidence>
<protein>
    <recommendedName>
        <fullName evidence="13">GTP-binding protein Era</fullName>
    </recommendedName>
</protein>
<evidence type="ECO:0000256" key="2">
    <source>
        <dbReference type="ARBA" id="ARBA00022741"/>
    </source>
</evidence>
<evidence type="ECO:0008006" key="13">
    <source>
        <dbReference type="Google" id="ProtNLM"/>
    </source>
</evidence>
<dbReference type="NCBIfam" id="TIGR00231">
    <property type="entry name" value="small_GTP"/>
    <property type="match status" value="1"/>
</dbReference>
<dbReference type="NCBIfam" id="TIGR00436">
    <property type="entry name" value="era"/>
    <property type="match status" value="1"/>
</dbReference>
<accession>A0A8H7V2W3</accession>
<evidence type="ECO:0000256" key="7">
    <source>
        <dbReference type="RuleBase" id="RU003761"/>
    </source>
</evidence>
<dbReference type="GO" id="GO:0043024">
    <property type="term" value="F:ribosomal small subunit binding"/>
    <property type="evidence" value="ECO:0007669"/>
    <property type="project" value="TreeGrafter"/>
</dbReference>
<dbReference type="InterPro" id="IPR027417">
    <property type="entry name" value="P-loop_NTPase"/>
</dbReference>
<evidence type="ECO:0000259" key="9">
    <source>
        <dbReference type="PROSITE" id="PS50823"/>
    </source>
</evidence>
<dbReference type="HAMAP" id="MF_00367">
    <property type="entry name" value="GTPase_Era"/>
    <property type="match status" value="1"/>
</dbReference>
<dbReference type="Pfam" id="PF01926">
    <property type="entry name" value="MMR_HSR1"/>
    <property type="match status" value="1"/>
</dbReference>
<evidence type="ECO:0000313" key="11">
    <source>
        <dbReference type="EMBL" id="KAG2199434.1"/>
    </source>
</evidence>
<evidence type="ECO:0000256" key="3">
    <source>
        <dbReference type="ARBA" id="ARBA00022884"/>
    </source>
</evidence>
<dbReference type="InterPro" id="IPR030388">
    <property type="entry name" value="G_ERA_dom"/>
</dbReference>
<dbReference type="OrthoDB" id="188276at2759"/>
<dbReference type="PANTHER" id="PTHR42698">
    <property type="entry name" value="GTPASE ERA"/>
    <property type="match status" value="1"/>
</dbReference>
<feature type="region of interest" description="Disordered" evidence="8">
    <location>
        <begin position="33"/>
        <end position="56"/>
    </location>
</feature>
<evidence type="ECO:0000256" key="8">
    <source>
        <dbReference type="SAM" id="MobiDB-lite"/>
    </source>
</evidence>
<sequence length="384" mass="43994">MNRTLIKNLLTLRPKECHRSYAIMTRAKHRAGIPVSEAPKPKKIQQTTNNKELGPEQKAQLQARLQNLHFRKPAGINERLVKVTKEIIQPENPHLIKVAVIGAANAGKSTLVNKIVGEEISGVSPKAHTTRERILAVLSENNHQVIFLDTPGVIPDHNHAKMNRTLSTSSWRALDEADHVLVVVDAGRSLQPKARVTEDFLLERLKDLNIPATLIFNKMDLIYEDRESLSEVQERYVQGYTQFKNTLHISAVYEEGLTQVKNILFEHSTAKPWIYPVEQKTEMADLKRVEEMIRIQFFKRLHQYIPYMLKQENAGWTVLKDGTLRIDQNVYVERDSQQKIVVGTNGRIINSVVEEARDQISKAFNRPVKLFLQVKTRKNNISNQ</sequence>
<gene>
    <name evidence="11" type="ORF">INT47_011546</name>
</gene>
<feature type="region of interest" description="G2" evidence="6">
    <location>
        <begin position="128"/>
        <end position="132"/>
    </location>
</feature>
<evidence type="ECO:0000256" key="4">
    <source>
        <dbReference type="ARBA" id="ARBA00023134"/>
    </source>
</evidence>
<dbReference type="CDD" id="cd22534">
    <property type="entry name" value="KH-II_Era"/>
    <property type="match status" value="1"/>
</dbReference>
<dbReference type="Pfam" id="PF07650">
    <property type="entry name" value="KH_2"/>
    <property type="match status" value="1"/>
</dbReference>
<organism evidence="11 12">
    <name type="scientific">Mucor saturninus</name>
    <dbReference type="NCBI Taxonomy" id="64648"/>
    <lineage>
        <taxon>Eukaryota</taxon>
        <taxon>Fungi</taxon>
        <taxon>Fungi incertae sedis</taxon>
        <taxon>Mucoromycota</taxon>
        <taxon>Mucoromycotina</taxon>
        <taxon>Mucoromycetes</taxon>
        <taxon>Mucorales</taxon>
        <taxon>Mucorineae</taxon>
        <taxon>Mucoraceae</taxon>
        <taxon>Mucor</taxon>
    </lineage>
</organism>
<evidence type="ECO:0000256" key="6">
    <source>
        <dbReference type="PROSITE-ProRule" id="PRU01050"/>
    </source>
</evidence>
<dbReference type="CDD" id="cd04163">
    <property type="entry name" value="Era"/>
    <property type="match status" value="1"/>
</dbReference>
<feature type="region of interest" description="G3" evidence="6">
    <location>
        <begin position="149"/>
        <end position="152"/>
    </location>
</feature>
<feature type="region of interest" description="G4" evidence="6">
    <location>
        <begin position="217"/>
        <end position="220"/>
    </location>
</feature>
<comment type="caution">
    <text evidence="11">The sequence shown here is derived from an EMBL/GenBank/DDBJ whole genome shotgun (WGS) entry which is preliminary data.</text>
</comment>
<dbReference type="Proteomes" id="UP000603453">
    <property type="component" value="Unassembled WGS sequence"/>
</dbReference>
<evidence type="ECO:0000259" key="10">
    <source>
        <dbReference type="PROSITE" id="PS51713"/>
    </source>
</evidence>
<dbReference type="GO" id="GO:0000028">
    <property type="term" value="P:ribosomal small subunit assembly"/>
    <property type="evidence" value="ECO:0007669"/>
    <property type="project" value="TreeGrafter"/>
</dbReference>
<evidence type="ECO:0000313" key="12">
    <source>
        <dbReference type="Proteomes" id="UP000603453"/>
    </source>
</evidence>
<feature type="region of interest" description="G5" evidence="6">
    <location>
        <begin position="249"/>
        <end position="251"/>
    </location>
</feature>
<feature type="region of interest" description="G1" evidence="6">
    <location>
        <begin position="102"/>
        <end position="109"/>
    </location>
</feature>
<dbReference type="Gene3D" id="3.40.50.300">
    <property type="entry name" value="P-loop containing nucleotide triphosphate hydrolases"/>
    <property type="match status" value="1"/>
</dbReference>
<dbReference type="SUPFAM" id="SSF54814">
    <property type="entry name" value="Prokaryotic type KH domain (KH-domain type II)"/>
    <property type="match status" value="1"/>
</dbReference>
<dbReference type="SUPFAM" id="SSF52540">
    <property type="entry name" value="P-loop containing nucleoside triphosphate hydrolases"/>
    <property type="match status" value="1"/>
</dbReference>
<dbReference type="InterPro" id="IPR006073">
    <property type="entry name" value="GTP-bd"/>
</dbReference>